<dbReference type="RefSeq" id="WP_379077498.1">
    <property type="nucleotide sequence ID" value="NZ_JBHULL010000007.1"/>
</dbReference>
<organism evidence="1 2">
    <name type="scientific">Pedobacter vanadiisoli</name>
    <dbReference type="NCBI Taxonomy" id="1761975"/>
    <lineage>
        <taxon>Bacteria</taxon>
        <taxon>Pseudomonadati</taxon>
        <taxon>Bacteroidota</taxon>
        <taxon>Sphingobacteriia</taxon>
        <taxon>Sphingobacteriales</taxon>
        <taxon>Sphingobacteriaceae</taxon>
        <taxon>Pedobacter</taxon>
    </lineage>
</organism>
<comment type="caution">
    <text evidence="1">The sequence shown here is derived from an EMBL/GenBank/DDBJ whole genome shotgun (WGS) entry which is preliminary data.</text>
</comment>
<evidence type="ECO:0000313" key="1">
    <source>
        <dbReference type="EMBL" id="MFD2582488.1"/>
    </source>
</evidence>
<name>A0ABW5MJT3_9SPHI</name>
<gene>
    <name evidence="1" type="ORF">ACFSR6_08315</name>
</gene>
<dbReference type="Proteomes" id="UP001597461">
    <property type="component" value="Unassembled WGS sequence"/>
</dbReference>
<sequence>MNNKVKACFLVFDDDTNQETIIKTKIVEKLKEYDITYWLIDPSEFVDLDNNTFKNQEFRDHVFEKTKGHGINVIASDCNLVKIDNFKVQGIDVVSALLSETRKTYNAPFILYSGKIEESSKHILEKIQSQVAETMEAGHYDINSIDILKHLMKARIVFSGRTEDSYSDAIIKVIKSEIDVKDILLSSFQKFGKTTLNTGNSIYDGKTLEHIIELIEASDVNTQRFVQEFTELAIAHYTKIN</sequence>
<proteinExistence type="predicted"/>
<protein>
    <submittedName>
        <fullName evidence="1">Uncharacterized protein</fullName>
    </submittedName>
</protein>
<dbReference type="EMBL" id="JBHULL010000007">
    <property type="protein sequence ID" value="MFD2582488.1"/>
    <property type="molecule type" value="Genomic_DNA"/>
</dbReference>
<accession>A0ABW5MJT3</accession>
<reference evidence="2" key="1">
    <citation type="journal article" date="2019" name="Int. J. Syst. Evol. Microbiol.">
        <title>The Global Catalogue of Microorganisms (GCM) 10K type strain sequencing project: providing services to taxonomists for standard genome sequencing and annotation.</title>
        <authorList>
            <consortium name="The Broad Institute Genomics Platform"/>
            <consortium name="The Broad Institute Genome Sequencing Center for Infectious Disease"/>
            <person name="Wu L."/>
            <person name="Ma J."/>
        </authorList>
    </citation>
    <scope>NUCLEOTIDE SEQUENCE [LARGE SCALE GENOMIC DNA]</scope>
    <source>
        <strain evidence="2">KCTC 42866</strain>
    </source>
</reference>
<keyword evidence="2" id="KW-1185">Reference proteome</keyword>
<evidence type="ECO:0000313" key="2">
    <source>
        <dbReference type="Proteomes" id="UP001597461"/>
    </source>
</evidence>